<dbReference type="EMBL" id="BTPU01000015">
    <property type="protein sequence ID" value="GMQ61804.1"/>
    <property type="molecule type" value="Genomic_DNA"/>
</dbReference>
<reference evidence="1" key="1">
    <citation type="submission" date="2023-09" db="EMBL/GenBank/DDBJ databases">
        <title>Vallitalea sediminicola and Vallitalea maricola sp. nov., anaerobic bacteria isolated from marine sediment.</title>
        <authorList>
            <person name="Hirano S."/>
            <person name="Maeda A."/>
            <person name="Terahara T."/>
            <person name="Mori K."/>
            <person name="Hamada M."/>
            <person name="Matsumoto R."/>
            <person name="Kobayashi T."/>
        </authorList>
    </citation>
    <scope>NUCLEOTIDE SEQUENCE</scope>
    <source>
        <strain evidence="1">AN17-2</strain>
    </source>
</reference>
<gene>
    <name evidence="1" type="primary">aroH</name>
    <name evidence="1" type="ORF">AN2V17_10340</name>
</gene>
<accession>A0ACB5UFS7</accession>
<sequence>MVSIRGAITIDTNTRENIINDTKTLLKDILISNNINNDQIISIIFSATKDLTVAYPAIGARELGIVDASLMCVSEMYVENSLEMCIRVMVTAHIPKSQNEVKHIYLKKAKKLRPDLLDKMN</sequence>
<protein>
    <submittedName>
        <fullName evidence="1">Chorismate mutase</fullName>
    </submittedName>
</protein>
<name>A0ACB5UFS7_9FIRM</name>
<keyword evidence="2" id="KW-1185">Reference proteome</keyword>
<evidence type="ECO:0000313" key="2">
    <source>
        <dbReference type="Proteomes" id="UP001374599"/>
    </source>
</evidence>
<evidence type="ECO:0000313" key="1">
    <source>
        <dbReference type="EMBL" id="GMQ61804.1"/>
    </source>
</evidence>
<dbReference type="Proteomes" id="UP001374599">
    <property type="component" value="Unassembled WGS sequence"/>
</dbReference>
<proteinExistence type="predicted"/>
<organism evidence="1 2">
    <name type="scientific">Vallitalea maricola</name>
    <dbReference type="NCBI Taxonomy" id="3074433"/>
    <lineage>
        <taxon>Bacteria</taxon>
        <taxon>Bacillati</taxon>
        <taxon>Bacillota</taxon>
        <taxon>Clostridia</taxon>
        <taxon>Lachnospirales</taxon>
        <taxon>Vallitaleaceae</taxon>
        <taxon>Vallitalea</taxon>
    </lineage>
</organism>
<comment type="caution">
    <text evidence="1">The sequence shown here is derived from an EMBL/GenBank/DDBJ whole genome shotgun (WGS) entry which is preliminary data.</text>
</comment>